<feature type="region of interest" description="Disordered" evidence="2">
    <location>
        <begin position="318"/>
        <end position="344"/>
    </location>
</feature>
<evidence type="ECO:0000259" key="3">
    <source>
        <dbReference type="PROSITE" id="PS51391"/>
    </source>
</evidence>
<reference evidence="4 5" key="1">
    <citation type="journal article" date="2022" name="Nat. Genet.">
        <title>Improved pea reference genome and pan-genome highlight genomic features and evolutionary characteristics.</title>
        <authorList>
            <person name="Yang T."/>
            <person name="Liu R."/>
            <person name="Luo Y."/>
            <person name="Hu S."/>
            <person name="Wang D."/>
            <person name="Wang C."/>
            <person name="Pandey M.K."/>
            <person name="Ge S."/>
            <person name="Xu Q."/>
            <person name="Li N."/>
            <person name="Li G."/>
            <person name="Huang Y."/>
            <person name="Saxena R.K."/>
            <person name="Ji Y."/>
            <person name="Li M."/>
            <person name="Yan X."/>
            <person name="He Y."/>
            <person name="Liu Y."/>
            <person name="Wang X."/>
            <person name="Xiang C."/>
            <person name="Varshney R.K."/>
            <person name="Ding H."/>
            <person name="Gao S."/>
            <person name="Zong X."/>
        </authorList>
    </citation>
    <scope>NUCLEOTIDE SEQUENCE [LARGE SCALE GENOMIC DNA]</scope>
    <source>
        <strain evidence="4 5">cv. Zhongwan 6</strain>
    </source>
</reference>
<organism evidence="4 5">
    <name type="scientific">Pisum sativum</name>
    <name type="common">Garden pea</name>
    <name type="synonym">Lathyrus oleraceus</name>
    <dbReference type="NCBI Taxonomy" id="3888"/>
    <lineage>
        <taxon>Eukaryota</taxon>
        <taxon>Viridiplantae</taxon>
        <taxon>Streptophyta</taxon>
        <taxon>Embryophyta</taxon>
        <taxon>Tracheophyta</taxon>
        <taxon>Spermatophyta</taxon>
        <taxon>Magnoliopsida</taxon>
        <taxon>eudicotyledons</taxon>
        <taxon>Gunneridae</taxon>
        <taxon>Pentapetalae</taxon>
        <taxon>rosids</taxon>
        <taxon>fabids</taxon>
        <taxon>Fabales</taxon>
        <taxon>Fabaceae</taxon>
        <taxon>Papilionoideae</taxon>
        <taxon>50 kb inversion clade</taxon>
        <taxon>NPAAA clade</taxon>
        <taxon>Hologalegina</taxon>
        <taxon>IRL clade</taxon>
        <taxon>Fabeae</taxon>
        <taxon>Lathyrus</taxon>
    </lineage>
</organism>
<dbReference type="GO" id="GO:0000993">
    <property type="term" value="F:RNA polymerase II complex binding"/>
    <property type="evidence" value="ECO:0007669"/>
    <property type="project" value="TreeGrafter"/>
</dbReference>
<dbReference type="SUPFAM" id="SSF48464">
    <property type="entry name" value="ENTH/VHS domain"/>
    <property type="match status" value="1"/>
</dbReference>
<evidence type="ECO:0000256" key="2">
    <source>
        <dbReference type="SAM" id="MobiDB-lite"/>
    </source>
</evidence>
<comment type="caution">
    <text evidence="4">The sequence shown here is derived from an EMBL/GenBank/DDBJ whole genome shotgun (WGS) entry which is preliminary data.</text>
</comment>
<feature type="compositionally biased region" description="Polar residues" evidence="2">
    <location>
        <begin position="325"/>
        <end position="338"/>
    </location>
</feature>
<dbReference type="Gene3D" id="1.25.40.90">
    <property type="match status" value="1"/>
</dbReference>
<dbReference type="Gramene" id="Psat05G0265700-T1">
    <property type="protein sequence ID" value="KAI5405985.1"/>
    <property type="gene ID" value="KIW84_052657"/>
</dbReference>
<feature type="domain" description="CID" evidence="3">
    <location>
        <begin position="2"/>
        <end position="134"/>
    </location>
</feature>
<keyword evidence="5" id="KW-1185">Reference proteome</keyword>
<proteinExistence type="predicted"/>
<evidence type="ECO:0000256" key="1">
    <source>
        <dbReference type="ARBA" id="ARBA00022664"/>
    </source>
</evidence>
<evidence type="ECO:0000313" key="5">
    <source>
        <dbReference type="Proteomes" id="UP001058974"/>
    </source>
</evidence>
<dbReference type="PANTHER" id="PTHR12460">
    <property type="entry name" value="CYCLIN-DEPENDENT KINASE INHIBITOR-RELATED PROTEIN"/>
    <property type="match status" value="1"/>
</dbReference>
<dbReference type="SMART" id="SM00582">
    <property type="entry name" value="RPR"/>
    <property type="match status" value="1"/>
</dbReference>
<protein>
    <recommendedName>
        <fullName evidence="3">CID domain-containing protein</fullName>
    </recommendedName>
</protein>
<dbReference type="Proteomes" id="UP001058974">
    <property type="component" value="Chromosome 5"/>
</dbReference>
<keyword evidence="1" id="KW-0507">mRNA processing</keyword>
<evidence type="ECO:0000313" key="4">
    <source>
        <dbReference type="EMBL" id="KAI5405985.1"/>
    </source>
</evidence>
<gene>
    <name evidence="4" type="ORF">KIW84_052657</name>
</gene>
<dbReference type="PANTHER" id="PTHR12460:SF27">
    <property type="entry name" value="ENTH_VHS FAMILY PROTEIN"/>
    <property type="match status" value="1"/>
</dbReference>
<dbReference type="CDD" id="cd16981">
    <property type="entry name" value="CID_RPRD_like"/>
    <property type="match status" value="1"/>
</dbReference>
<dbReference type="Pfam" id="PF04818">
    <property type="entry name" value="CID"/>
    <property type="match status" value="1"/>
</dbReference>
<dbReference type="InterPro" id="IPR008942">
    <property type="entry name" value="ENTH_VHS"/>
</dbReference>
<name>A0A9D4WSB4_PEA</name>
<dbReference type="GO" id="GO:0005634">
    <property type="term" value="C:nucleus"/>
    <property type="evidence" value="ECO:0007669"/>
    <property type="project" value="UniProtKB-ARBA"/>
</dbReference>
<dbReference type="EMBL" id="JAMSHJ010000005">
    <property type="protein sequence ID" value="KAI5405985.1"/>
    <property type="molecule type" value="Genomic_DNA"/>
</dbReference>
<dbReference type="FunFam" id="1.25.40.90:FF:000018">
    <property type="entry name" value="ENTH/VHS family protein isoform 1"/>
    <property type="match status" value="1"/>
</dbReference>
<accession>A0A9D4WSB4</accession>
<dbReference type="InterPro" id="IPR006569">
    <property type="entry name" value="CID_dom"/>
</dbReference>
<sequence>MNRDFKELILADKLSKLSRSQQCIETLSHWCIFNRSNAEQVVSTWKKQFDKSDVVHRIPLLYLANDIMQNSKRNGNEFVIEFWKVLPAALKDVIATNDDRGKREVSRLFEVWEGRNVFGSRVQNLKDLMLGEGAPPPLEFGKKRPRSVRVMKRDSVKILKRDSRSIKSMIISLKVVCYVHFTSYFHDFVWCQKLSIGGTTEKIVSAFHLVLSEQANEDAEMSNCKSAVQRVRKIEKDVDVACTIAKDPKRKTLMKDLEEQQNLLKHCIEKLKIVEASRVALVSELKEALLEQESELENVRTQMQVAQAQIEEASNMQKRLDNEDSSQNASFKRTSGTDAASQSEAATKKSAAAIAAEVADKLTASSSSQLIMSSVLSTFVAEEAKSARLTSESTSNSMISMPNSDAHVFMPAQQLNAVPNHSYPSVLVTQPTMHNTAPSLQGQYHLYSNPSPQQYVQSTGGVISPYGYGSIPPLQPAPPPPPFTNQTMQITQQQPVPTFTNHTMQTTQQQPVPTFTNHRMQTTQQQPVPGYRNHTMQITQQQPQPVPIHVPVPPSFRPLQPSGMMYYANH</sequence>
<dbReference type="AlphaFoldDB" id="A0A9D4WSB4"/>
<dbReference type="PROSITE" id="PS51391">
    <property type="entry name" value="CID"/>
    <property type="match status" value="1"/>
</dbReference>
<dbReference type="GO" id="GO:0031124">
    <property type="term" value="P:mRNA 3'-end processing"/>
    <property type="evidence" value="ECO:0007669"/>
    <property type="project" value="TreeGrafter"/>
</dbReference>